<keyword evidence="1" id="KW-0732">Signal</keyword>
<dbReference type="GO" id="GO:0006281">
    <property type="term" value="P:DNA repair"/>
    <property type="evidence" value="ECO:0007669"/>
    <property type="project" value="InterPro"/>
</dbReference>
<dbReference type="InterPro" id="IPR010994">
    <property type="entry name" value="RuvA_2-like"/>
</dbReference>
<evidence type="ECO:0000313" key="4">
    <source>
        <dbReference type="Proteomes" id="UP000202259"/>
    </source>
</evidence>
<sequence>MKKHIYYSLIILFTVMSLPLRAAGFNQAPEVISNAEIQVVDINKADIETLVLLKGVGEKRAKAIVAYRESNGQFNSVDDLLNVKGVGAQTLQLNKGRIKL</sequence>
<organism evidence="3 4">
    <name type="scientific">Cognaticolwellia beringensis</name>
    <dbReference type="NCBI Taxonomy" id="1967665"/>
    <lineage>
        <taxon>Bacteria</taxon>
        <taxon>Pseudomonadati</taxon>
        <taxon>Pseudomonadota</taxon>
        <taxon>Gammaproteobacteria</taxon>
        <taxon>Alteromonadales</taxon>
        <taxon>Colwelliaceae</taxon>
        <taxon>Cognaticolwellia</taxon>
    </lineage>
</organism>
<feature type="domain" description="Helix-hairpin-helix DNA-binding motif class 1" evidence="2">
    <location>
        <begin position="78"/>
        <end position="97"/>
    </location>
</feature>
<dbReference type="RefSeq" id="WP_081153178.1">
    <property type="nucleotide sequence ID" value="NZ_CP020465.1"/>
</dbReference>
<dbReference type="InterPro" id="IPR051675">
    <property type="entry name" value="Endo/Exo/Phosphatase_dom_1"/>
</dbReference>
<protein>
    <recommendedName>
        <fullName evidence="2">Helix-hairpin-helix DNA-binding motif class 1 domain-containing protein</fullName>
    </recommendedName>
</protein>
<proteinExistence type="predicted"/>
<dbReference type="AlphaFoldDB" id="A0A222GBP2"/>
<dbReference type="Gene3D" id="1.10.150.280">
    <property type="entry name" value="AF1531-like domain"/>
    <property type="match status" value="1"/>
</dbReference>
<evidence type="ECO:0000313" key="3">
    <source>
        <dbReference type="EMBL" id="ASP49299.1"/>
    </source>
</evidence>
<feature type="domain" description="Helix-hairpin-helix DNA-binding motif class 1" evidence="2">
    <location>
        <begin position="48"/>
        <end position="67"/>
    </location>
</feature>
<dbReference type="Pfam" id="PF12836">
    <property type="entry name" value="HHH_3"/>
    <property type="match status" value="1"/>
</dbReference>
<feature type="signal peptide" evidence="1">
    <location>
        <begin position="1"/>
        <end position="22"/>
    </location>
</feature>
<keyword evidence="4" id="KW-1185">Reference proteome</keyword>
<evidence type="ECO:0000256" key="1">
    <source>
        <dbReference type="SAM" id="SignalP"/>
    </source>
</evidence>
<reference evidence="3 4" key="1">
    <citation type="submission" date="2017-08" db="EMBL/GenBank/DDBJ databases">
        <title>Complete genome of Colwellia sp. NB097-1, a psychrophile bacterium ioslated from Bering Sea.</title>
        <authorList>
            <person name="Chen X."/>
        </authorList>
    </citation>
    <scope>NUCLEOTIDE SEQUENCE [LARGE SCALE GENOMIC DNA]</scope>
    <source>
        <strain evidence="3 4">NB097-1</strain>
    </source>
</reference>
<dbReference type="KEGG" id="cber:B5D82_16890"/>
<dbReference type="Proteomes" id="UP000202259">
    <property type="component" value="Chromosome"/>
</dbReference>
<dbReference type="InterPro" id="IPR003583">
    <property type="entry name" value="Hlx-hairpin-Hlx_DNA-bd_motif"/>
</dbReference>
<dbReference type="GO" id="GO:0015628">
    <property type="term" value="P:protein secretion by the type II secretion system"/>
    <property type="evidence" value="ECO:0007669"/>
    <property type="project" value="TreeGrafter"/>
</dbReference>
<dbReference type="EMBL" id="CP020465">
    <property type="protein sequence ID" value="ASP49299.1"/>
    <property type="molecule type" value="Genomic_DNA"/>
</dbReference>
<evidence type="ECO:0000259" key="2">
    <source>
        <dbReference type="SMART" id="SM00278"/>
    </source>
</evidence>
<feature type="chain" id="PRO_5011968137" description="Helix-hairpin-helix DNA-binding motif class 1 domain-containing protein" evidence="1">
    <location>
        <begin position="23"/>
        <end position="100"/>
    </location>
</feature>
<dbReference type="GO" id="GO:0003677">
    <property type="term" value="F:DNA binding"/>
    <property type="evidence" value="ECO:0007669"/>
    <property type="project" value="InterPro"/>
</dbReference>
<dbReference type="SUPFAM" id="SSF47781">
    <property type="entry name" value="RuvA domain 2-like"/>
    <property type="match status" value="1"/>
</dbReference>
<accession>A0A222GBP2</accession>
<dbReference type="PANTHER" id="PTHR21180">
    <property type="entry name" value="ENDONUCLEASE/EXONUCLEASE/PHOSPHATASE FAMILY DOMAIN-CONTAINING PROTEIN 1"/>
    <property type="match status" value="1"/>
</dbReference>
<name>A0A222GBP2_9GAMM</name>
<dbReference type="NCBIfam" id="TIGR00426">
    <property type="entry name" value="competence protein ComEA helix-hairpin-helix repeat region"/>
    <property type="match status" value="1"/>
</dbReference>
<gene>
    <name evidence="3" type="ORF">B5D82_16890</name>
</gene>
<dbReference type="GO" id="GO:0015627">
    <property type="term" value="C:type II protein secretion system complex"/>
    <property type="evidence" value="ECO:0007669"/>
    <property type="project" value="TreeGrafter"/>
</dbReference>
<dbReference type="InterPro" id="IPR004509">
    <property type="entry name" value="Competence_ComEA_HhH"/>
</dbReference>
<dbReference type="SMART" id="SM00278">
    <property type="entry name" value="HhH1"/>
    <property type="match status" value="2"/>
</dbReference>
<dbReference type="PANTHER" id="PTHR21180:SF32">
    <property type="entry name" value="ENDONUCLEASE_EXONUCLEASE_PHOSPHATASE FAMILY DOMAIN-CONTAINING PROTEIN 1"/>
    <property type="match status" value="1"/>
</dbReference>
<dbReference type="OrthoDB" id="7510573at2"/>